<dbReference type="eggNOG" id="COG3832">
    <property type="taxonomic scope" value="Bacteria"/>
</dbReference>
<evidence type="ECO:0000313" key="4">
    <source>
        <dbReference type="Proteomes" id="UP000030377"/>
    </source>
</evidence>
<dbReference type="InterPro" id="IPR013538">
    <property type="entry name" value="ASHA1/2-like_C"/>
</dbReference>
<dbReference type="Pfam" id="PF08327">
    <property type="entry name" value="AHSA1"/>
    <property type="match status" value="1"/>
</dbReference>
<dbReference type="Gene3D" id="3.30.530.20">
    <property type="match status" value="1"/>
</dbReference>
<evidence type="ECO:0000259" key="2">
    <source>
        <dbReference type="Pfam" id="PF08327"/>
    </source>
</evidence>
<reference evidence="3 4" key="1">
    <citation type="submission" date="2014-09" db="EMBL/GenBank/DDBJ databases">
        <title>Draft genome of Bradyrhizobium japonicum Is-34.</title>
        <authorList>
            <person name="Tsurumaru H."/>
            <person name="Yamakawa T."/>
            <person name="Hashimoto S."/>
            <person name="Okizaki K."/>
            <person name="Kanesaki Y."/>
            <person name="Yoshikawa H."/>
            <person name="Yajima S."/>
        </authorList>
    </citation>
    <scope>NUCLEOTIDE SEQUENCE [LARGE SCALE GENOMIC DNA]</scope>
    <source>
        <strain evidence="3 4">Is-34</strain>
    </source>
</reference>
<dbReference type="RefSeq" id="WP_028157635.1">
    <property type="nucleotide sequence ID" value="NZ_JANUDC010000001.1"/>
</dbReference>
<dbReference type="AlphaFoldDB" id="A0A0A3XTH1"/>
<organism evidence="3 4">
    <name type="scientific">Bradyrhizobium japonicum</name>
    <dbReference type="NCBI Taxonomy" id="375"/>
    <lineage>
        <taxon>Bacteria</taxon>
        <taxon>Pseudomonadati</taxon>
        <taxon>Pseudomonadota</taxon>
        <taxon>Alphaproteobacteria</taxon>
        <taxon>Hyphomicrobiales</taxon>
        <taxon>Nitrobacteraceae</taxon>
        <taxon>Bradyrhizobium</taxon>
    </lineage>
</organism>
<dbReference type="SUPFAM" id="SSF55961">
    <property type="entry name" value="Bet v1-like"/>
    <property type="match status" value="1"/>
</dbReference>
<dbReference type="STRING" id="375.BKD09_RS30185"/>
<dbReference type="InterPro" id="IPR023393">
    <property type="entry name" value="START-like_dom_sf"/>
</dbReference>
<dbReference type="Proteomes" id="UP000030377">
    <property type="component" value="Unassembled WGS sequence"/>
</dbReference>
<dbReference type="CDD" id="cd08899">
    <property type="entry name" value="SRPBCC_CalC_Aha1-like_6"/>
    <property type="match status" value="1"/>
</dbReference>
<comment type="caution">
    <text evidence="3">The sequence shown here is derived from an EMBL/GenBank/DDBJ whole genome shotgun (WGS) entry which is preliminary data.</text>
</comment>
<protein>
    <submittedName>
        <fullName evidence="3">Polyketide cyclase</fullName>
    </submittedName>
</protein>
<proteinExistence type="inferred from homology"/>
<dbReference type="EMBL" id="JRPN01000020">
    <property type="protein sequence ID" value="KGT76554.1"/>
    <property type="molecule type" value="Genomic_DNA"/>
</dbReference>
<gene>
    <name evidence="3" type="ORF">MA20_27665</name>
</gene>
<name>A0A0A3XTH1_BRAJP</name>
<sequence length="220" mass="23943">MEIDVARVLGLVTRSVKNFEKDGKAASTVTLTRLYETSVDDLWDAVTSRQRIPRWFLPVEGDLQLGGRYQLKGNAGGTITACTPPTHFAATWEFGSGMSWIDVKLAAEWDQARLTLEHTAIIEDHWNQFGPGAVGIGWDLAIAGLERYVATGASVDHETAEAWMGSPAGKEFMTTSGEYWCKAHVASGVDPATAKQRSDRTIAFYRGEMPPDVAHPGTGS</sequence>
<comment type="similarity">
    <text evidence="1">Belongs to the AHA1 family.</text>
</comment>
<accession>A0A0A3XTH1</accession>
<evidence type="ECO:0000313" key="3">
    <source>
        <dbReference type="EMBL" id="KGT76554.1"/>
    </source>
</evidence>
<feature type="domain" description="Activator of Hsp90 ATPase homologue 1/2-like C-terminal" evidence="2">
    <location>
        <begin position="37"/>
        <end position="149"/>
    </location>
</feature>
<evidence type="ECO:0000256" key="1">
    <source>
        <dbReference type="ARBA" id="ARBA00006817"/>
    </source>
</evidence>